<dbReference type="Proteomes" id="UP000275408">
    <property type="component" value="Unassembled WGS sequence"/>
</dbReference>
<reference evidence="2 3" key="1">
    <citation type="journal article" date="2018" name="Sci. Rep.">
        <title>Comparative analysis of the Pocillopora damicornis genome highlights role of immune system in coral evolution.</title>
        <authorList>
            <person name="Cunning R."/>
            <person name="Bay R.A."/>
            <person name="Gillette P."/>
            <person name="Baker A.C."/>
            <person name="Traylor-Knowles N."/>
        </authorList>
    </citation>
    <scope>NUCLEOTIDE SEQUENCE [LARGE SCALE GENOMIC DNA]</scope>
    <source>
        <strain evidence="2">RSMAS</strain>
        <tissue evidence="2">Whole animal</tissue>
    </source>
</reference>
<organism evidence="2 3">
    <name type="scientific">Pocillopora damicornis</name>
    <name type="common">Cauliflower coral</name>
    <name type="synonym">Millepora damicornis</name>
    <dbReference type="NCBI Taxonomy" id="46731"/>
    <lineage>
        <taxon>Eukaryota</taxon>
        <taxon>Metazoa</taxon>
        <taxon>Cnidaria</taxon>
        <taxon>Anthozoa</taxon>
        <taxon>Hexacorallia</taxon>
        <taxon>Scleractinia</taxon>
        <taxon>Astrocoeniina</taxon>
        <taxon>Pocilloporidae</taxon>
        <taxon>Pocillopora</taxon>
    </lineage>
</organism>
<gene>
    <name evidence="2" type="ORF">pdam_00023493</name>
</gene>
<evidence type="ECO:0000256" key="1">
    <source>
        <dbReference type="SAM" id="MobiDB-lite"/>
    </source>
</evidence>
<dbReference type="AlphaFoldDB" id="A0A3M6V898"/>
<dbReference type="OrthoDB" id="5988977at2759"/>
<evidence type="ECO:0000313" key="3">
    <source>
        <dbReference type="Proteomes" id="UP000275408"/>
    </source>
</evidence>
<feature type="compositionally biased region" description="Polar residues" evidence="1">
    <location>
        <begin position="76"/>
        <end position="85"/>
    </location>
</feature>
<name>A0A3M6V898_POCDA</name>
<accession>A0A3M6V898</accession>
<dbReference type="EMBL" id="RCHS01000011">
    <property type="protein sequence ID" value="RMX61444.1"/>
    <property type="molecule type" value="Genomic_DNA"/>
</dbReference>
<feature type="compositionally biased region" description="Basic and acidic residues" evidence="1">
    <location>
        <begin position="101"/>
        <end position="111"/>
    </location>
</feature>
<sequence length="350" mass="40186">MFWNCSLRNLRAILSRFQLKGPWERENKKRNDGETFLKLSRDDLPDVLSQFKDRKELWDCLQQVGENEIEELPAFPTSTDTMSVASGSESEGISIIPSPKIKKDPSIEARRTKQQSSNSKKGKPLEEEDRKQLIRDCVTCLKAECGDHITKEQFKLASQIICDRVPVLKDVKPPDWPKDEEFNSSLWSVLELLVSQELPKEDVTVEKFLERWPQIAKCFLDEEIDQGDLCSAALEKMPNAFIATAAFDGNSPDDYLKTSSSNYPQLVCYTGRDGIQDPTSHQWFVVVDKEILLECESHLGRAVHFAFNLEYHSSHGAMFNFIHEHVLSILPKRKSYAYRKLENSFLSKLH</sequence>
<evidence type="ECO:0000313" key="2">
    <source>
        <dbReference type="EMBL" id="RMX61444.1"/>
    </source>
</evidence>
<keyword evidence="3" id="KW-1185">Reference proteome</keyword>
<feature type="compositionally biased region" description="Low complexity" evidence="1">
    <location>
        <begin position="86"/>
        <end position="99"/>
    </location>
</feature>
<comment type="caution">
    <text evidence="2">The sequence shown here is derived from an EMBL/GenBank/DDBJ whole genome shotgun (WGS) entry which is preliminary data.</text>
</comment>
<protein>
    <submittedName>
        <fullName evidence="2">Uncharacterized protein</fullName>
    </submittedName>
</protein>
<proteinExistence type="predicted"/>
<feature type="region of interest" description="Disordered" evidence="1">
    <location>
        <begin position="76"/>
        <end position="127"/>
    </location>
</feature>